<feature type="transmembrane region" description="Helical" evidence="1">
    <location>
        <begin position="77"/>
        <end position="94"/>
    </location>
</feature>
<name>A0AAV3WQP5_9LACT</name>
<sequence>MFVYYPSFAVLTGIIYVGIVYLLVRKEKKSIFYSLVTLAIFLQGTFLVIWLGWIALIKSSGNNEFPTIDHFSAFVDISYYPLMIAFLTIITWFGSKLILSQNQFPFLKIVFMFFFIPALFGVFLLAQPIYSALYYGFAP</sequence>
<protein>
    <recommendedName>
        <fullName evidence="4">Histidine kinase N-terminal 7TM region domain-containing protein</fullName>
    </recommendedName>
</protein>
<evidence type="ECO:0008006" key="4">
    <source>
        <dbReference type="Google" id="ProtNLM"/>
    </source>
</evidence>
<accession>A0AAV3WQP5</accession>
<evidence type="ECO:0000256" key="1">
    <source>
        <dbReference type="SAM" id="Phobius"/>
    </source>
</evidence>
<dbReference type="GeneID" id="96911178"/>
<keyword evidence="1" id="KW-0472">Membrane</keyword>
<dbReference type="Proteomes" id="UP000887127">
    <property type="component" value="Unassembled WGS sequence"/>
</dbReference>
<comment type="caution">
    <text evidence="2">The sequence shown here is derived from an EMBL/GenBank/DDBJ whole genome shotgun (WGS) entry which is preliminary data.</text>
</comment>
<keyword evidence="1" id="KW-0812">Transmembrane</keyword>
<reference evidence="2" key="1">
    <citation type="submission" date="2019-08" db="EMBL/GenBank/DDBJ databases">
        <title>Marinilactibacillus psychrotolerans M13-2T whole genome sequencing project.</title>
        <authorList>
            <person name="Ishikawa M."/>
            <person name="Suzuki T."/>
            <person name="Matsutani M."/>
        </authorList>
    </citation>
    <scope>NUCLEOTIDE SEQUENCE</scope>
    <source>
        <strain evidence="2">M13-2T</strain>
    </source>
</reference>
<evidence type="ECO:0000313" key="2">
    <source>
        <dbReference type="EMBL" id="GEQ35710.1"/>
    </source>
</evidence>
<proteinExistence type="predicted"/>
<gene>
    <name evidence="2" type="ORF">M132T_12180</name>
</gene>
<keyword evidence="1" id="KW-1133">Transmembrane helix</keyword>
<dbReference type="RefSeq" id="WP_091760777.1">
    <property type="nucleotide sequence ID" value="NZ_BJVX01000006.1"/>
</dbReference>
<dbReference type="EMBL" id="BKBI01000008">
    <property type="protein sequence ID" value="GEQ35710.1"/>
    <property type="molecule type" value="Genomic_DNA"/>
</dbReference>
<evidence type="ECO:0000313" key="3">
    <source>
        <dbReference type="Proteomes" id="UP000887127"/>
    </source>
</evidence>
<feature type="transmembrane region" description="Helical" evidence="1">
    <location>
        <begin position="31"/>
        <end position="57"/>
    </location>
</feature>
<organism evidence="2 3">
    <name type="scientific">Marinilactibacillus psychrotolerans</name>
    <dbReference type="NCBI Taxonomy" id="191770"/>
    <lineage>
        <taxon>Bacteria</taxon>
        <taxon>Bacillati</taxon>
        <taxon>Bacillota</taxon>
        <taxon>Bacilli</taxon>
        <taxon>Lactobacillales</taxon>
        <taxon>Carnobacteriaceae</taxon>
        <taxon>Marinilactibacillus</taxon>
    </lineage>
</organism>
<dbReference type="AlphaFoldDB" id="A0AAV3WQP5"/>
<feature type="transmembrane region" description="Helical" evidence="1">
    <location>
        <begin position="106"/>
        <end position="130"/>
    </location>
</feature>
<feature type="transmembrane region" description="Helical" evidence="1">
    <location>
        <begin position="6"/>
        <end position="24"/>
    </location>
</feature>